<reference evidence="1 2" key="2">
    <citation type="submission" date="2024-03" db="EMBL/GenBank/DDBJ databases">
        <title>The Genome Sequence of Enterococcus sp. DIV0727d.</title>
        <authorList>
            <consortium name="The Broad Institute Genomics Platform"/>
            <consortium name="The Broad Institute Microbial Omics Core"/>
            <consortium name="The Broad Institute Genomic Center for Infectious Diseases"/>
            <person name="Earl A."/>
            <person name="Manson A."/>
            <person name="Gilmore M."/>
            <person name="Schwartman J."/>
            <person name="Shea T."/>
            <person name="Abouelleil A."/>
            <person name="Cao P."/>
            <person name="Chapman S."/>
            <person name="Cusick C."/>
            <person name="Young S."/>
            <person name="Neafsey D."/>
            <person name="Nusbaum C."/>
            <person name="Birren B."/>
        </authorList>
    </citation>
    <scope>NUCLEOTIDE SEQUENCE [LARGE SCALE GENOMIC DNA]</scope>
    <source>
        <strain evidence="1 2">12C11_DIV0727</strain>
    </source>
</reference>
<evidence type="ECO:0008006" key="3">
    <source>
        <dbReference type="Google" id="ProtNLM"/>
    </source>
</evidence>
<sequence length="108" mass="13139">MSKKGENIYKRKDGRWEGRYIKNRTPDGKIQYGYVYGKKYTEVKERLVVLKAQYVGKQNCRKIYYGDFSDWLLFWKEKYLKKIVKPTTFSVYSGIINNYLLFYFNKKN</sequence>
<keyword evidence="2" id="KW-1185">Reference proteome</keyword>
<dbReference type="Proteomes" id="UP000195080">
    <property type="component" value="Chromosome"/>
</dbReference>
<evidence type="ECO:0000313" key="1">
    <source>
        <dbReference type="EMBL" id="WYJ87318.1"/>
    </source>
</evidence>
<organism evidence="1 2">
    <name type="scientific">Candidatus Enterococcus lemimoniae</name>
    <dbReference type="NCBI Taxonomy" id="1834167"/>
    <lineage>
        <taxon>Bacteria</taxon>
        <taxon>Bacillati</taxon>
        <taxon>Bacillota</taxon>
        <taxon>Bacilli</taxon>
        <taxon>Lactobacillales</taxon>
        <taxon>Enterococcaceae</taxon>
        <taxon>Enterococcus</taxon>
    </lineage>
</organism>
<dbReference type="EMBL" id="CP147248">
    <property type="protein sequence ID" value="WYJ87318.1"/>
    <property type="molecule type" value="Genomic_DNA"/>
</dbReference>
<evidence type="ECO:0000313" key="2">
    <source>
        <dbReference type="Proteomes" id="UP000195080"/>
    </source>
</evidence>
<accession>A0ABZ2T7G9</accession>
<dbReference type="RefSeq" id="WP_339099679.1">
    <property type="nucleotide sequence ID" value="NZ_CP147248.1"/>
</dbReference>
<proteinExistence type="predicted"/>
<gene>
    <name evidence="1" type="ORF">A5866_002414</name>
</gene>
<name>A0ABZ2T7G9_9ENTE</name>
<reference evidence="2" key="1">
    <citation type="submission" date="2017-05" db="EMBL/GenBank/DDBJ databases">
        <title>The Genome Sequence of EEnterococcus faecalis 9F2_4866.</title>
        <authorList>
            <consortium name="The Broad Institute Genomics Platform"/>
            <consortium name="The Broad Institute Genomic Center for Infectious Diseases"/>
            <person name="Earl A."/>
            <person name="Manson A."/>
            <person name="Schwartman J."/>
            <person name="Gilmore M."/>
            <person name="Abouelleil A."/>
            <person name="Cao P."/>
            <person name="Chapman S."/>
            <person name="Cusick C."/>
            <person name="Shea T."/>
            <person name="Young S."/>
            <person name="Neafsey D."/>
            <person name="Nusbaum C."/>
            <person name="Birren B."/>
        </authorList>
    </citation>
    <scope>NUCLEOTIDE SEQUENCE [LARGE SCALE GENOMIC DNA]</scope>
    <source>
        <strain evidence="2">12C11_DIV0727</strain>
    </source>
</reference>
<protein>
    <recommendedName>
        <fullName evidence="3">Integrase SAM-like N-terminal domain-containing protein</fullName>
    </recommendedName>
</protein>